<feature type="non-terminal residue" evidence="3">
    <location>
        <position position="525"/>
    </location>
</feature>
<dbReference type="OrthoDB" id="3025853at2759"/>
<proteinExistence type="predicted"/>
<dbReference type="KEGG" id="scm:SCHCO_02750548"/>
<reference evidence="3 4" key="1">
    <citation type="journal article" date="2010" name="Nat. Biotechnol.">
        <title>Genome sequence of the model mushroom Schizophyllum commune.</title>
        <authorList>
            <person name="Ohm R.A."/>
            <person name="de Jong J.F."/>
            <person name="Lugones L.G."/>
            <person name="Aerts A."/>
            <person name="Kothe E."/>
            <person name="Stajich J.E."/>
            <person name="de Vries R.P."/>
            <person name="Record E."/>
            <person name="Levasseur A."/>
            <person name="Baker S.E."/>
            <person name="Bartholomew K.A."/>
            <person name="Coutinho P.M."/>
            <person name="Erdmann S."/>
            <person name="Fowler T.J."/>
            <person name="Gathman A.C."/>
            <person name="Lombard V."/>
            <person name="Henrissat B."/>
            <person name="Knabe N."/>
            <person name="Kuees U."/>
            <person name="Lilly W.W."/>
            <person name="Lindquist E."/>
            <person name="Lucas S."/>
            <person name="Magnuson J.K."/>
            <person name="Piumi F."/>
            <person name="Raudaskoski M."/>
            <person name="Salamov A."/>
            <person name="Schmutz J."/>
            <person name="Schwarze F.W.M.R."/>
            <person name="vanKuyk P.A."/>
            <person name="Horton J.S."/>
            <person name="Grigoriev I.V."/>
            <person name="Woesten H.A.B."/>
        </authorList>
    </citation>
    <scope>NUCLEOTIDE SEQUENCE [LARGE SCALE GENOMIC DNA]</scope>
    <source>
        <strain evidence="4">H4-8 / FGSC 9210</strain>
    </source>
</reference>
<evidence type="ECO:0000313" key="4">
    <source>
        <dbReference type="Proteomes" id="UP000007431"/>
    </source>
</evidence>
<feature type="region of interest" description="Disordered" evidence="2">
    <location>
        <begin position="429"/>
        <end position="455"/>
    </location>
</feature>
<evidence type="ECO:0000256" key="1">
    <source>
        <dbReference type="SAM" id="Coils"/>
    </source>
</evidence>
<name>D8QAS5_SCHCM</name>
<dbReference type="InParanoid" id="D8QAS5"/>
<dbReference type="EMBL" id="GL377308">
    <property type="protein sequence ID" value="EFI95041.1"/>
    <property type="molecule type" value="Genomic_DNA"/>
</dbReference>
<protein>
    <submittedName>
        <fullName evidence="3">Uncharacterized protein</fullName>
    </submittedName>
</protein>
<feature type="compositionally biased region" description="Basic and acidic residues" evidence="2">
    <location>
        <begin position="499"/>
        <end position="512"/>
    </location>
</feature>
<dbReference type="VEuPathDB" id="FungiDB:SCHCODRAFT_02711534"/>
<keyword evidence="4" id="KW-1185">Reference proteome</keyword>
<evidence type="ECO:0000256" key="2">
    <source>
        <dbReference type="SAM" id="MobiDB-lite"/>
    </source>
</evidence>
<feature type="compositionally biased region" description="Polar residues" evidence="2">
    <location>
        <begin position="429"/>
        <end position="449"/>
    </location>
</feature>
<dbReference type="Proteomes" id="UP000007431">
    <property type="component" value="Unassembled WGS sequence"/>
</dbReference>
<feature type="region of interest" description="Disordered" evidence="2">
    <location>
        <begin position="1"/>
        <end position="88"/>
    </location>
</feature>
<dbReference type="VEuPathDB" id="FungiDB:SCHCODRAFT_02750548"/>
<feature type="compositionally biased region" description="Low complexity" evidence="2">
    <location>
        <begin position="48"/>
        <end position="72"/>
    </location>
</feature>
<feature type="compositionally biased region" description="Polar residues" evidence="2">
    <location>
        <begin position="19"/>
        <end position="28"/>
    </location>
</feature>
<dbReference type="AlphaFoldDB" id="D8QAS5"/>
<feature type="region of interest" description="Disordered" evidence="2">
    <location>
        <begin position="487"/>
        <end position="525"/>
    </location>
</feature>
<dbReference type="GeneID" id="9591365"/>
<gene>
    <name evidence="3" type="ORF">SCHCODRAFT_110216</name>
</gene>
<dbReference type="HOGENOM" id="CLU_039334_0_0_1"/>
<organism evidence="4">
    <name type="scientific">Schizophyllum commune (strain H4-8 / FGSC 9210)</name>
    <name type="common">Split gill fungus</name>
    <dbReference type="NCBI Taxonomy" id="578458"/>
    <lineage>
        <taxon>Eukaryota</taxon>
        <taxon>Fungi</taxon>
        <taxon>Dikarya</taxon>
        <taxon>Basidiomycota</taxon>
        <taxon>Agaricomycotina</taxon>
        <taxon>Agaricomycetes</taxon>
        <taxon>Agaricomycetidae</taxon>
        <taxon>Agaricales</taxon>
        <taxon>Schizophyllaceae</taxon>
        <taxon>Schizophyllum</taxon>
    </lineage>
</organism>
<keyword evidence="1" id="KW-0175">Coiled coil</keyword>
<evidence type="ECO:0000313" key="3">
    <source>
        <dbReference type="EMBL" id="EFI95041.1"/>
    </source>
</evidence>
<feature type="coiled-coil region" evidence="1">
    <location>
        <begin position="195"/>
        <end position="222"/>
    </location>
</feature>
<sequence length="525" mass="56948">MVNSNSGLIPTGNGAHIPTSGTQGTTGSVAGGAPHSSAPQPISGGLAPGTPQQPTGSGGTAAPNAPPGGSNAPPHPARGGGGGYQPPAFQVSGLALPIPQDFDYDAWMRVPPANPSLMPIKLRHNDNRASEAHNAASIRQTLLYQDPITRANIGLTDVGAPLWPLFAYTEEEIDDLAEDAYGTIAREWPNYPDFLQAALKKRKALAKQADEAKAAIEAAEKDARKLKPVPIKIAPMIFKSTPQAQVTDVDTVPIPDIIISQLACKVPLDDTFFLNKTLRLLADQTNIKTRTHTQHATKDATLIDIPATKLALRLPDEADLNLAQFDEASLNRLRAYIIVSPPEEAVGNETTIAHHLRPHIEFNRSLREREERFHVWRPIERMFLNRIIKEGIAFDKSAFEAAISEAYRPLDMAESANPRTYYVPPPQFNRSATYTAPPTHTHYASSSNTRDFDDRRRRFSDRRDVDSLASCSRSRLRSVSGSARLGGIGKGGGIFENGPRARERTGQLRRGDAILGSGPQDNSES</sequence>
<accession>D8QAS5</accession>
<dbReference type="eggNOG" id="ENOG502QY70">
    <property type="taxonomic scope" value="Eukaryota"/>
</dbReference>